<dbReference type="InterPro" id="IPR002176">
    <property type="entry name" value="X-over_junc_endoDNase_RuvC"/>
</dbReference>
<keyword evidence="3 13" id="KW-0540">Nuclease</keyword>
<evidence type="ECO:0000256" key="4">
    <source>
        <dbReference type="ARBA" id="ARBA00022723"/>
    </source>
</evidence>
<dbReference type="STRING" id="1801732.A2814_01455"/>
<dbReference type="CDD" id="cd16962">
    <property type="entry name" value="RuvC"/>
    <property type="match status" value="1"/>
</dbReference>
<dbReference type="GO" id="GO:0003677">
    <property type="term" value="F:DNA binding"/>
    <property type="evidence" value="ECO:0007669"/>
    <property type="project" value="UniProtKB-KW"/>
</dbReference>
<evidence type="ECO:0000256" key="5">
    <source>
        <dbReference type="ARBA" id="ARBA00022759"/>
    </source>
</evidence>
<keyword evidence="6 13" id="KW-0227">DNA damage</keyword>
<evidence type="ECO:0000256" key="6">
    <source>
        <dbReference type="ARBA" id="ARBA00022763"/>
    </source>
</evidence>
<dbReference type="InterPro" id="IPR036397">
    <property type="entry name" value="RNaseH_sf"/>
</dbReference>
<name>A0A1F6URM6_9BACT</name>
<dbReference type="GO" id="GO:0000287">
    <property type="term" value="F:magnesium ion binding"/>
    <property type="evidence" value="ECO:0007669"/>
    <property type="project" value="UniProtKB-UniRule"/>
</dbReference>
<evidence type="ECO:0000256" key="13">
    <source>
        <dbReference type="HAMAP-Rule" id="MF_00034"/>
    </source>
</evidence>
<comment type="catalytic activity">
    <reaction evidence="12 13">
        <text>Endonucleolytic cleavage at a junction such as a reciprocal single-stranded crossover between two homologous DNA duplexes (Holliday junction).</text>
        <dbReference type="EC" id="3.1.21.10"/>
    </reaction>
</comment>
<dbReference type="EC" id="3.1.21.10" evidence="13"/>
<evidence type="ECO:0000256" key="11">
    <source>
        <dbReference type="ARBA" id="ARBA00023204"/>
    </source>
</evidence>
<keyword evidence="5 13" id="KW-0255">Endonuclease</keyword>
<dbReference type="GO" id="GO:0005737">
    <property type="term" value="C:cytoplasm"/>
    <property type="evidence" value="ECO:0007669"/>
    <property type="project" value="UniProtKB-SubCell"/>
</dbReference>
<comment type="subunit">
    <text evidence="13">Homodimer which binds Holliday junction (HJ) DNA. The HJ becomes 2-fold symmetrical on binding to RuvC with unstacked arms; it has a different conformation from HJ DNA in complex with RuvA. In the full resolvosome a probable DNA-RuvA(4)-RuvB(12)-RuvC(2) complex forms which resolves the HJ.</text>
</comment>
<feature type="active site" evidence="13">
    <location>
        <position position="89"/>
    </location>
</feature>
<dbReference type="AlphaFoldDB" id="A0A1F6URM6"/>
<feature type="active site" evidence="13">
    <location>
        <position position="162"/>
    </location>
</feature>
<dbReference type="GO" id="GO:0006310">
    <property type="term" value="P:DNA recombination"/>
    <property type="evidence" value="ECO:0007669"/>
    <property type="project" value="UniProtKB-UniRule"/>
</dbReference>
<comment type="caution">
    <text evidence="14">The sequence shown here is derived from an EMBL/GenBank/DDBJ whole genome shotgun (WGS) entry which is preliminary data.</text>
</comment>
<keyword evidence="9 13" id="KW-0238">DNA-binding</keyword>
<dbReference type="FunFam" id="3.30.420.10:FF:000002">
    <property type="entry name" value="Crossover junction endodeoxyribonuclease RuvC"/>
    <property type="match status" value="1"/>
</dbReference>
<keyword evidence="11 13" id="KW-0234">DNA repair</keyword>
<evidence type="ECO:0000256" key="1">
    <source>
        <dbReference type="ARBA" id="ARBA00009518"/>
    </source>
</evidence>
<feature type="binding site" evidence="13">
    <location>
        <position position="89"/>
    </location>
    <ligand>
        <name>Mg(2+)</name>
        <dbReference type="ChEBI" id="CHEBI:18420"/>
        <label>2</label>
    </ligand>
</feature>
<comment type="subcellular location">
    <subcellularLocation>
        <location evidence="13">Cytoplasm</location>
    </subcellularLocation>
</comment>
<dbReference type="Pfam" id="PF02075">
    <property type="entry name" value="RuvC"/>
    <property type="match status" value="1"/>
</dbReference>
<gene>
    <name evidence="13" type="primary">ruvC</name>
    <name evidence="14" type="ORF">A2814_01455</name>
</gene>
<evidence type="ECO:0000256" key="2">
    <source>
        <dbReference type="ARBA" id="ARBA00022490"/>
    </source>
</evidence>
<evidence type="ECO:0000256" key="10">
    <source>
        <dbReference type="ARBA" id="ARBA00023172"/>
    </source>
</evidence>
<comment type="function">
    <text evidence="13">The RuvA-RuvB-RuvC complex processes Holliday junction (HJ) DNA during genetic recombination and DNA repair. Endonuclease that resolves HJ intermediates. Cleaves cruciform DNA by making single-stranded nicks across the HJ at symmetrical positions within the homologous arms, yielding a 5'-phosphate and a 3'-hydroxyl group; requires a central core of homology in the junction. The consensus cleavage sequence is 5'-(A/T)TT(C/G)-3'. Cleavage occurs on the 3'-side of the TT dinucleotide at the point of strand exchange. HJ branch migration catalyzed by RuvA-RuvB allows RuvC to scan DNA until it finds its consensus sequence, where it cleaves and resolves the cruciform DNA.</text>
</comment>
<proteinExistence type="inferred from homology"/>
<organism evidence="14 15">
    <name type="scientific">Candidatus Nomurabacteria bacterium RIFCSPHIGHO2_01_FULL_38_19</name>
    <dbReference type="NCBI Taxonomy" id="1801732"/>
    <lineage>
        <taxon>Bacteria</taxon>
        <taxon>Candidatus Nomuraibacteriota</taxon>
    </lineage>
</organism>
<evidence type="ECO:0000256" key="8">
    <source>
        <dbReference type="ARBA" id="ARBA00022842"/>
    </source>
</evidence>
<keyword evidence="8 13" id="KW-0460">Magnesium</keyword>
<protein>
    <recommendedName>
        <fullName evidence="13">Crossover junction endodeoxyribonuclease RuvC</fullName>
        <ecNumber evidence="13">3.1.21.10</ecNumber>
    </recommendedName>
    <alternativeName>
        <fullName evidence="13">Holliday junction nuclease RuvC</fullName>
    </alternativeName>
    <alternativeName>
        <fullName evidence="13">Holliday junction resolvase RuvC</fullName>
    </alternativeName>
</protein>
<sequence length="180" mass="20129">MRILGIDPGYERLGIAVLEKVVSVRRPADYGVPKKSAYAESYGETREKVIFSECFKTSNKLEFSKRLLLIGEEVRKIIKKYQPDVLSVETLFLTTNQKTVMRVAEARGVVIYEAMQAGLKIFEASPPQIKLAATGYGKADKTQINKMVKMLVEIEKNKTSDDELDAIAIALTAFAHLRGQ</sequence>
<dbReference type="InterPro" id="IPR012337">
    <property type="entry name" value="RNaseH-like_sf"/>
</dbReference>
<dbReference type="HAMAP" id="MF_00034">
    <property type="entry name" value="RuvC"/>
    <property type="match status" value="1"/>
</dbReference>
<dbReference type="GO" id="GO:0048476">
    <property type="term" value="C:Holliday junction resolvase complex"/>
    <property type="evidence" value="ECO:0007669"/>
    <property type="project" value="UniProtKB-UniRule"/>
</dbReference>
<evidence type="ECO:0000256" key="7">
    <source>
        <dbReference type="ARBA" id="ARBA00022801"/>
    </source>
</evidence>
<comment type="cofactor">
    <cofactor evidence="13">
        <name>Mg(2+)</name>
        <dbReference type="ChEBI" id="CHEBI:18420"/>
    </cofactor>
    <text evidence="13">Binds 2 Mg(2+) ion per subunit.</text>
</comment>
<evidence type="ECO:0000256" key="12">
    <source>
        <dbReference type="ARBA" id="ARBA00029354"/>
    </source>
</evidence>
<keyword evidence="2 13" id="KW-0963">Cytoplasm</keyword>
<evidence type="ECO:0000256" key="3">
    <source>
        <dbReference type="ARBA" id="ARBA00022722"/>
    </source>
</evidence>
<evidence type="ECO:0000313" key="14">
    <source>
        <dbReference type="EMBL" id="OGI59952.1"/>
    </source>
</evidence>
<dbReference type="GO" id="GO:0006281">
    <property type="term" value="P:DNA repair"/>
    <property type="evidence" value="ECO:0007669"/>
    <property type="project" value="UniProtKB-UniRule"/>
</dbReference>
<dbReference type="PANTHER" id="PTHR30194">
    <property type="entry name" value="CROSSOVER JUNCTION ENDODEOXYRIBONUCLEASE RUVC"/>
    <property type="match status" value="1"/>
</dbReference>
<dbReference type="SUPFAM" id="SSF53098">
    <property type="entry name" value="Ribonuclease H-like"/>
    <property type="match status" value="1"/>
</dbReference>
<comment type="similarity">
    <text evidence="1 13">Belongs to the RuvC family.</text>
</comment>
<keyword evidence="4 13" id="KW-0479">Metal-binding</keyword>
<evidence type="ECO:0000256" key="9">
    <source>
        <dbReference type="ARBA" id="ARBA00023125"/>
    </source>
</evidence>
<dbReference type="GO" id="GO:0008821">
    <property type="term" value="F:crossover junction DNA endonuclease activity"/>
    <property type="evidence" value="ECO:0007669"/>
    <property type="project" value="UniProtKB-UniRule"/>
</dbReference>
<reference evidence="14 15" key="1">
    <citation type="journal article" date="2016" name="Nat. Commun.">
        <title>Thousands of microbial genomes shed light on interconnected biogeochemical processes in an aquifer system.</title>
        <authorList>
            <person name="Anantharaman K."/>
            <person name="Brown C.T."/>
            <person name="Hug L.A."/>
            <person name="Sharon I."/>
            <person name="Castelle C.J."/>
            <person name="Probst A.J."/>
            <person name="Thomas B.C."/>
            <person name="Singh A."/>
            <person name="Wilkins M.J."/>
            <person name="Karaoz U."/>
            <person name="Brodie E.L."/>
            <person name="Williams K.H."/>
            <person name="Hubbard S.S."/>
            <person name="Banfield J.F."/>
        </authorList>
    </citation>
    <scope>NUCLEOTIDE SEQUENCE [LARGE SCALE GENOMIC DNA]</scope>
</reference>
<dbReference type="Proteomes" id="UP000177869">
    <property type="component" value="Unassembled WGS sequence"/>
</dbReference>
<dbReference type="PANTHER" id="PTHR30194:SF3">
    <property type="entry name" value="CROSSOVER JUNCTION ENDODEOXYRIBONUCLEASE RUVC"/>
    <property type="match status" value="1"/>
</dbReference>
<accession>A0A1F6URM6</accession>
<feature type="binding site" evidence="13">
    <location>
        <position position="162"/>
    </location>
    <ligand>
        <name>Mg(2+)</name>
        <dbReference type="ChEBI" id="CHEBI:18420"/>
        <label>1</label>
    </ligand>
</feature>
<feature type="binding site" evidence="13">
    <location>
        <position position="7"/>
    </location>
    <ligand>
        <name>Mg(2+)</name>
        <dbReference type="ChEBI" id="CHEBI:18420"/>
        <label>1</label>
    </ligand>
</feature>
<feature type="active site" evidence="13">
    <location>
        <position position="7"/>
    </location>
</feature>
<dbReference type="EMBL" id="MFTI01000020">
    <property type="protein sequence ID" value="OGI59952.1"/>
    <property type="molecule type" value="Genomic_DNA"/>
</dbReference>
<evidence type="ECO:0000313" key="15">
    <source>
        <dbReference type="Proteomes" id="UP000177869"/>
    </source>
</evidence>
<keyword evidence="7 13" id="KW-0378">Hydrolase</keyword>
<keyword evidence="10 13" id="KW-0233">DNA recombination</keyword>
<dbReference type="Gene3D" id="3.30.420.10">
    <property type="entry name" value="Ribonuclease H-like superfamily/Ribonuclease H"/>
    <property type="match status" value="1"/>
</dbReference>